<keyword evidence="3" id="KW-1185">Reference proteome</keyword>
<dbReference type="EMBL" id="FNBK01000023">
    <property type="protein sequence ID" value="SDG30384.1"/>
    <property type="molecule type" value="Genomic_DNA"/>
</dbReference>
<evidence type="ECO:0000313" key="2">
    <source>
        <dbReference type="EMBL" id="SDG30384.1"/>
    </source>
</evidence>
<reference evidence="3" key="1">
    <citation type="submission" date="2016-10" db="EMBL/GenBank/DDBJ databases">
        <authorList>
            <person name="Varghese N."/>
            <person name="Submissions S."/>
        </authorList>
    </citation>
    <scope>NUCLEOTIDE SEQUENCE [LARGE SCALE GENOMIC DNA]</scope>
    <source>
        <strain evidence="3">IBRC-M 10760</strain>
    </source>
</reference>
<name>A0A1G7T5T1_9EURY</name>
<evidence type="ECO:0000256" key="1">
    <source>
        <dbReference type="SAM" id="MobiDB-lite"/>
    </source>
</evidence>
<feature type="region of interest" description="Disordered" evidence="1">
    <location>
        <begin position="63"/>
        <end position="96"/>
    </location>
</feature>
<evidence type="ECO:0000313" key="3">
    <source>
        <dbReference type="Proteomes" id="UP000199076"/>
    </source>
</evidence>
<sequence length="96" mass="9426">MDSDEKSLANARQFAESGAKLGAAVGSRAGPVSTGISSGLGGAIGYLTGAAIDGVQMSVREQPAVTDGGRAATQADETSTGGIEIPVVEESRSGSE</sequence>
<accession>A0A1G7T5T1</accession>
<organism evidence="2 3">
    <name type="scientific">Halorientalis regularis</name>
    <dbReference type="NCBI Taxonomy" id="660518"/>
    <lineage>
        <taxon>Archaea</taxon>
        <taxon>Methanobacteriati</taxon>
        <taxon>Methanobacteriota</taxon>
        <taxon>Stenosarchaea group</taxon>
        <taxon>Halobacteria</taxon>
        <taxon>Halobacteriales</taxon>
        <taxon>Haloarculaceae</taxon>
        <taxon>Halorientalis</taxon>
    </lineage>
</organism>
<evidence type="ECO:0008006" key="4">
    <source>
        <dbReference type="Google" id="ProtNLM"/>
    </source>
</evidence>
<dbReference type="Proteomes" id="UP000199076">
    <property type="component" value="Unassembled WGS sequence"/>
</dbReference>
<proteinExistence type="predicted"/>
<gene>
    <name evidence="2" type="ORF">SAMN05216218_1233</name>
</gene>
<dbReference type="AlphaFoldDB" id="A0A1G7T5T1"/>
<protein>
    <recommendedName>
        <fullName evidence="4">Glycine zipper</fullName>
    </recommendedName>
</protein>